<evidence type="ECO:0000256" key="4">
    <source>
        <dbReference type="SAM" id="Coils"/>
    </source>
</evidence>
<comment type="subcellular location">
    <subcellularLocation>
        <location evidence="1">Cell projection</location>
        <location evidence="1">Cilium</location>
    </subcellularLocation>
</comment>
<protein>
    <recommendedName>
        <fullName evidence="7">Trichohyalin-plectin-homology domain-containing protein</fullName>
    </recommendedName>
</protein>
<evidence type="ECO:0000313" key="5">
    <source>
        <dbReference type="EnsemblMetazoa" id="XP_014245915.1"/>
    </source>
</evidence>
<dbReference type="Proteomes" id="UP000494040">
    <property type="component" value="Unassembled WGS sequence"/>
</dbReference>
<dbReference type="GO" id="GO:0005929">
    <property type="term" value="C:cilium"/>
    <property type="evidence" value="ECO:0007669"/>
    <property type="project" value="UniProtKB-SubCell"/>
</dbReference>
<organism evidence="5 6">
    <name type="scientific">Cimex lectularius</name>
    <name type="common">Bed bug</name>
    <name type="synonym">Acanthia lectularia</name>
    <dbReference type="NCBI Taxonomy" id="79782"/>
    <lineage>
        <taxon>Eukaryota</taxon>
        <taxon>Metazoa</taxon>
        <taxon>Ecdysozoa</taxon>
        <taxon>Arthropoda</taxon>
        <taxon>Hexapoda</taxon>
        <taxon>Insecta</taxon>
        <taxon>Pterygota</taxon>
        <taxon>Neoptera</taxon>
        <taxon>Paraneoptera</taxon>
        <taxon>Hemiptera</taxon>
        <taxon>Heteroptera</taxon>
        <taxon>Panheteroptera</taxon>
        <taxon>Cimicomorpha</taxon>
        <taxon>Cimicidae</taxon>
        <taxon>Cimex</taxon>
    </lineage>
</organism>
<dbReference type="RefSeq" id="XP_014245915.1">
    <property type="nucleotide sequence ID" value="XM_014390429.2"/>
</dbReference>
<dbReference type="EnsemblMetazoa" id="XM_014390429.2">
    <property type="protein sequence ID" value="XP_014245915.1"/>
    <property type="gene ID" value="LOC106664578"/>
</dbReference>
<keyword evidence="2" id="KW-0969">Cilium</keyword>
<feature type="coiled-coil region" evidence="4">
    <location>
        <begin position="486"/>
        <end position="517"/>
    </location>
</feature>
<dbReference type="PANTHER" id="PTHR31183:SF1">
    <property type="entry name" value="CILIA- AND FLAGELLA-ASSOCIATED PROTEIN 53"/>
    <property type="match status" value="1"/>
</dbReference>
<reference evidence="5" key="1">
    <citation type="submission" date="2022-01" db="UniProtKB">
        <authorList>
            <consortium name="EnsemblMetazoa"/>
        </authorList>
    </citation>
    <scope>IDENTIFICATION</scope>
</reference>
<evidence type="ECO:0000256" key="3">
    <source>
        <dbReference type="ARBA" id="ARBA00023273"/>
    </source>
</evidence>
<keyword evidence="3" id="KW-0966">Cell projection</keyword>
<evidence type="ECO:0000256" key="2">
    <source>
        <dbReference type="ARBA" id="ARBA00023069"/>
    </source>
</evidence>
<dbReference type="GeneID" id="106664578"/>
<evidence type="ECO:0000256" key="1">
    <source>
        <dbReference type="ARBA" id="ARBA00004138"/>
    </source>
</evidence>
<dbReference type="AlphaFoldDB" id="A0A8I6RGL4"/>
<dbReference type="PANTHER" id="PTHR31183">
    <property type="entry name" value="TRICHOPLEIN KERATIN FILAMENT-BINDING PROTEIN FAMILY MEMBER"/>
    <property type="match status" value="1"/>
</dbReference>
<feature type="coiled-coil region" evidence="4">
    <location>
        <begin position="335"/>
        <end position="435"/>
    </location>
</feature>
<sequence length="533" mass="63757">MSEIMKCFSQVEESPERQCSDPMKGIEISKYTTRDIVGPSGACGVFLRNKQARITLEAIAAREAKRALKNQTLAKNKEEEMENFRVKFWSGADDHILMSKIKGLVDIGMKKADEDLLEKKNKLKVALLEEEVSLTHEFIEKAQQSAHRIYQDKVALANQIEGRQKLERGKQAQEAYEKILKESSDEYRRMLFRENKRYCTKINEFQMKDKVLAQMKEKEEEQMWSYVMDKWERAKAEVLDYEKRQSVSKNYGHSDDILRKQLLGQRRTREFEQELKQEEMVFWKKMNEMFKEDEAIFQKRDAMAKMKRRQAILAQIEENKRNQKKAAEEELLFDLELRKQNAREIAEELAQIKDERMAERRELDTFKESVDQFKRNAQQDEKELEVLIAEEMKRIDLMRKINRDKAKKARETLMKEVYENRAKQVQDNKMKAETEKKERALLAEYSNFRWQQNDQLDKAKDKDVADMHEKHLASLMEQTTYEKELERRAAEENRNWIEQKKQQERELLEKSRILMNEPREGLRHPFLHAFRNC</sequence>
<evidence type="ECO:0000313" key="6">
    <source>
        <dbReference type="Proteomes" id="UP000494040"/>
    </source>
</evidence>
<dbReference type="KEGG" id="clec:106664578"/>
<name>A0A8I6RGL4_CIMLE</name>
<keyword evidence="6" id="KW-1185">Reference proteome</keyword>
<proteinExistence type="predicted"/>
<keyword evidence="4" id="KW-0175">Coiled coil</keyword>
<dbReference type="InterPro" id="IPR043596">
    <property type="entry name" value="CFAP53/TCHP"/>
</dbReference>
<accession>A0A8I6RGL4</accession>
<dbReference type="OMA" id="RIECANM"/>
<evidence type="ECO:0008006" key="7">
    <source>
        <dbReference type="Google" id="ProtNLM"/>
    </source>
</evidence>